<dbReference type="PRINTS" id="PR00313">
    <property type="entry name" value="CABNDNGRPT"/>
</dbReference>
<dbReference type="RefSeq" id="WP_039172802.1">
    <property type="nucleotide sequence ID" value="NZ_JPXX01000017.1"/>
</dbReference>
<dbReference type="STRING" id="155515.JP36_05585"/>
<feature type="compositionally biased region" description="Basic and acidic residues" evidence="2">
    <location>
        <begin position="147"/>
        <end position="228"/>
    </location>
</feature>
<gene>
    <name evidence="4" type="ORF">JP36_05585</name>
</gene>
<evidence type="ECO:0000313" key="5">
    <source>
        <dbReference type="Proteomes" id="UP000030539"/>
    </source>
</evidence>
<feature type="compositionally biased region" description="Basic and acidic residues" evidence="2">
    <location>
        <begin position="1096"/>
        <end position="1105"/>
    </location>
</feature>
<dbReference type="eggNOG" id="COG3210">
    <property type="taxonomic scope" value="Bacteria"/>
</dbReference>
<evidence type="ECO:0000256" key="2">
    <source>
        <dbReference type="SAM" id="MobiDB-lite"/>
    </source>
</evidence>
<accession>A0A0A2YJF0</accession>
<evidence type="ECO:0000256" key="1">
    <source>
        <dbReference type="SAM" id="Coils"/>
    </source>
</evidence>
<dbReference type="eggNOG" id="COG1196">
    <property type="taxonomic scope" value="Bacteria"/>
</dbReference>
<evidence type="ECO:0000259" key="3">
    <source>
        <dbReference type="Pfam" id="PF22775"/>
    </source>
</evidence>
<comment type="caution">
    <text evidence="4">The sequence shown here is derived from an EMBL/GenBank/DDBJ whole genome shotgun (WGS) entry which is preliminary data.</text>
</comment>
<name>A0A0A2YJF0_9PAST</name>
<feature type="coiled-coil region" evidence="1">
    <location>
        <begin position="40"/>
        <end position="105"/>
    </location>
</feature>
<dbReference type="SUPFAM" id="SSF51120">
    <property type="entry name" value="beta-Roll"/>
    <property type="match status" value="1"/>
</dbReference>
<dbReference type="AlphaFoldDB" id="A0A0A2YJF0"/>
<feature type="domain" description="Minor extracellular protease Epr GA-like" evidence="3">
    <location>
        <begin position="155"/>
        <end position="241"/>
    </location>
</feature>
<dbReference type="Proteomes" id="UP000030539">
    <property type="component" value="Unassembled WGS sequence"/>
</dbReference>
<evidence type="ECO:0000313" key="4">
    <source>
        <dbReference type="EMBL" id="KGQ37474.1"/>
    </source>
</evidence>
<dbReference type="InterPro" id="IPR011049">
    <property type="entry name" value="Serralysin-like_metalloprot_C"/>
</dbReference>
<dbReference type="CDD" id="cd06503">
    <property type="entry name" value="ATP-synt_Fo_b"/>
    <property type="match status" value="1"/>
</dbReference>
<dbReference type="Gene3D" id="2.160.20.160">
    <property type="match status" value="2"/>
</dbReference>
<keyword evidence="1" id="KW-0175">Coiled coil</keyword>
<feature type="region of interest" description="Disordered" evidence="2">
    <location>
        <begin position="113"/>
        <end position="249"/>
    </location>
</feature>
<dbReference type="Pfam" id="PF22775">
    <property type="entry name" value="GA_3"/>
    <property type="match status" value="2"/>
</dbReference>
<sequence length="1133" mass="121180">MGICSRCSSIARWYCISRRRWKQWRQGIIPYWGGVESTQITAAKDAVKAAEEAYQKAKNLLDKAKEDNQITAEEELALKEANKAIEDAKTKAEEALNNLPKDKEQEALKERLDAVNPIEIPKNSGGSSTDPEQPTPTDPTDNQGNTGKDKPDVSEQTKNAEKLVKAAEDAEKKAEEALKEANKDGVISQEEKDKLDSLNEEITKAKEDALKDLPNGKDKDDLKERLDNVDNVNVPTDNDKTPENGVQDDIDAKIQAAVEAKRLADAEAAKADADGDGVVNQADADRVASAVAEANQALAEAKEAAEKAIEQAPEAKREALNKQLAGLTPAEVVVNEPLAFDSESKTPAVSVANGDKVILNLNGKAESDHPADTFDGNKATLIFGDATSPTKKVHTLTGAGNGRIAVYNPKLDWDMRTSDDGTGAQQDHAPGWGYDEEALQRDASYNGYNPNDNRAYFYKWTGASDAADIILVENVQTDPDNGDTKVQGMIASEAKGSETKQVRFALDTLAGGNDYIKAKGVGGHVKIKTNEGDDVIELGYMNGRKGVGVPYYDGSNQIDMGEGNDKLLVTSHSADLGVWQNLYDNGSLYYTNAKIDMGEGDNEVSISHNMIAGAEDGSGNYIRFGGGNDKLTVGGYIGGESASIYTGYKSSNIIDLGGGHNTVQVKGGLYQQDTTKFLMVSDGSSEVTFDKGIGGRSSMMMGDGADTVVVRGNAEFNSEPYYWLDGAFIKNMEIGAKNDMYKGFYETAFKQKVSDKLVSAIDRAGAGSESVLGAKGLNPNETNIDNAKEIGTRIDLGNGENTLSISGSVSKLNYIGGVDSDAVTLGATSESRFWMGDGTNMLSLGSSSNVGYSGGTGTDTITIKGNVNNSTFNIGSGDNSITITGNAEQTWIGVSNTAQGFDQSGNDTVTISGSLIGKGIDKEVINLGAGQDRVTISGRLQDSLIQMGDENDSITINGIIDGSNRIEAGSGDDVITVTNQITSRNTQLIGGEGNDTFTVQYFRGDNQNAVSGGTGTDTLNITGNNNQFIVGYSSGWTNLWSIEEIVFKGTSGRNTIRIDDMRLTEDNGKSLYIKNQSSSTNTVDINVSGRQSKTTQYEDRDGDGHSESYSYKVYSFSGGYTLYIEDSNNIKVI</sequence>
<dbReference type="InterPro" id="IPR054725">
    <property type="entry name" value="Epr_GA-like"/>
</dbReference>
<feature type="coiled-coil region" evidence="1">
    <location>
        <begin position="284"/>
        <end position="318"/>
    </location>
</feature>
<feature type="domain" description="Minor extracellular protease Epr GA-like" evidence="3">
    <location>
        <begin position="38"/>
        <end position="122"/>
    </location>
</feature>
<proteinExistence type="predicted"/>
<organism evidence="4 5">
    <name type="scientific">Gallibacterium genomosp. 1</name>
    <dbReference type="NCBI Taxonomy" id="155515"/>
    <lineage>
        <taxon>Bacteria</taxon>
        <taxon>Pseudomonadati</taxon>
        <taxon>Pseudomonadota</taxon>
        <taxon>Gammaproteobacteria</taxon>
        <taxon>Pasteurellales</taxon>
        <taxon>Pasteurellaceae</taxon>
        <taxon>Gallibacterium</taxon>
    </lineage>
</organism>
<protein>
    <recommendedName>
        <fullName evidence="3">Minor extracellular protease Epr GA-like domain-containing protein</fullName>
    </recommendedName>
</protein>
<dbReference type="EMBL" id="JPXX01000017">
    <property type="protein sequence ID" value="KGQ37474.1"/>
    <property type="molecule type" value="Genomic_DNA"/>
</dbReference>
<feature type="region of interest" description="Disordered" evidence="2">
    <location>
        <begin position="1082"/>
        <end position="1105"/>
    </location>
</feature>
<feature type="compositionally biased region" description="Polar residues" evidence="2">
    <location>
        <begin position="1082"/>
        <end position="1095"/>
    </location>
</feature>
<reference evidence="4 5" key="1">
    <citation type="submission" date="2014-08" db="EMBL/GenBank/DDBJ databases">
        <title>Chaperone-usher fimbriae in a diverse selection of Gallibacterium genomes.</title>
        <authorList>
            <person name="Kudirkiene E."/>
            <person name="Bager R.J."/>
            <person name="Johnson T.J."/>
            <person name="Bojesen A.M."/>
        </authorList>
    </citation>
    <scope>NUCLEOTIDE SEQUENCE [LARGE SCALE GENOMIC DNA]</scope>
    <source>
        <strain evidence="4 5">CCM5974</strain>
    </source>
</reference>